<feature type="transmembrane region" description="Helical" evidence="12">
    <location>
        <begin position="245"/>
        <end position="265"/>
    </location>
</feature>
<accession>A0A835IE33</accession>
<keyword evidence="9" id="KW-0406">Ion transport</keyword>
<protein>
    <recommendedName>
        <fullName evidence="15">S-type anion channel</fullName>
    </recommendedName>
</protein>
<keyword evidence="10 12" id="KW-0472">Membrane</keyword>
<dbReference type="Gene3D" id="1.50.10.150">
    <property type="entry name" value="Voltage-dependent anion channel"/>
    <property type="match status" value="1"/>
</dbReference>
<dbReference type="PANTHER" id="PTHR31269">
    <property type="entry name" value="S-TYPE ANION CHANNEL SLAH3"/>
    <property type="match status" value="1"/>
</dbReference>
<feature type="transmembrane region" description="Helical" evidence="12">
    <location>
        <begin position="128"/>
        <end position="146"/>
    </location>
</feature>
<keyword evidence="14" id="KW-1185">Reference proteome</keyword>
<dbReference type="GO" id="GO:0006873">
    <property type="term" value="P:intracellular monoatomic ion homeostasis"/>
    <property type="evidence" value="ECO:0007669"/>
    <property type="project" value="InterPro"/>
</dbReference>
<evidence type="ECO:0000256" key="4">
    <source>
        <dbReference type="ARBA" id="ARBA00011233"/>
    </source>
</evidence>
<feature type="transmembrane region" description="Helical" evidence="12">
    <location>
        <begin position="152"/>
        <end position="170"/>
    </location>
</feature>
<evidence type="ECO:0000256" key="8">
    <source>
        <dbReference type="ARBA" id="ARBA00022989"/>
    </source>
</evidence>
<evidence type="ECO:0000256" key="11">
    <source>
        <dbReference type="ARBA" id="ARBA00054248"/>
    </source>
</evidence>
<evidence type="ECO:0000256" key="3">
    <source>
        <dbReference type="ARBA" id="ARBA00007808"/>
    </source>
</evidence>
<keyword evidence="8 12" id="KW-1133">Transmembrane helix</keyword>
<feature type="transmembrane region" description="Helical" evidence="12">
    <location>
        <begin position="214"/>
        <end position="233"/>
    </location>
</feature>
<dbReference type="CDD" id="cd09323">
    <property type="entry name" value="TDT_SLAC1_like"/>
    <property type="match status" value="1"/>
</dbReference>
<gene>
    <name evidence="13" type="ORF">IFM89_023555</name>
</gene>
<organism evidence="13 14">
    <name type="scientific">Coptis chinensis</name>
    <dbReference type="NCBI Taxonomy" id="261450"/>
    <lineage>
        <taxon>Eukaryota</taxon>
        <taxon>Viridiplantae</taxon>
        <taxon>Streptophyta</taxon>
        <taxon>Embryophyta</taxon>
        <taxon>Tracheophyta</taxon>
        <taxon>Spermatophyta</taxon>
        <taxon>Magnoliopsida</taxon>
        <taxon>Ranunculales</taxon>
        <taxon>Ranunculaceae</taxon>
        <taxon>Coptidoideae</taxon>
        <taxon>Coptis</taxon>
    </lineage>
</organism>
<feature type="transmembrane region" description="Helical" evidence="12">
    <location>
        <begin position="307"/>
        <end position="326"/>
    </location>
</feature>
<evidence type="ECO:0000256" key="7">
    <source>
        <dbReference type="ARBA" id="ARBA00022692"/>
    </source>
</evidence>
<feature type="transmembrane region" description="Helical" evidence="12">
    <location>
        <begin position="182"/>
        <end position="202"/>
    </location>
</feature>
<evidence type="ECO:0000313" key="14">
    <source>
        <dbReference type="Proteomes" id="UP000631114"/>
    </source>
</evidence>
<proteinExistence type="inferred from homology"/>
<keyword evidence="6" id="KW-1003">Cell membrane</keyword>
<reference evidence="13 14" key="1">
    <citation type="submission" date="2020-10" db="EMBL/GenBank/DDBJ databases">
        <title>The Coptis chinensis genome and diversification of protoberbering-type alkaloids.</title>
        <authorList>
            <person name="Wang B."/>
            <person name="Shu S."/>
            <person name="Song C."/>
            <person name="Liu Y."/>
        </authorList>
    </citation>
    <scope>NUCLEOTIDE SEQUENCE [LARGE SCALE GENOMIC DNA]</scope>
    <source>
        <strain evidence="13">HL-2020</strain>
        <tissue evidence="13">Leaf</tissue>
    </source>
</reference>
<evidence type="ECO:0000256" key="2">
    <source>
        <dbReference type="ARBA" id="ARBA00004236"/>
    </source>
</evidence>
<comment type="similarity">
    <text evidence="3">Belongs to the SLAC1 S-type anion channel family.</text>
</comment>
<dbReference type="Pfam" id="PF03595">
    <property type="entry name" value="SLAC1"/>
    <property type="match status" value="1"/>
</dbReference>
<dbReference type="GO" id="GO:0012505">
    <property type="term" value="C:endomembrane system"/>
    <property type="evidence" value="ECO:0007669"/>
    <property type="project" value="UniProtKB-SubCell"/>
</dbReference>
<dbReference type="InterPro" id="IPR038665">
    <property type="entry name" value="Voltage-dep_anion_channel_sf"/>
</dbReference>
<evidence type="ECO:0000256" key="6">
    <source>
        <dbReference type="ARBA" id="ARBA00022475"/>
    </source>
</evidence>
<dbReference type="EMBL" id="JADFTS010000003">
    <property type="protein sequence ID" value="KAF9615449.1"/>
    <property type="molecule type" value="Genomic_DNA"/>
</dbReference>
<dbReference type="PANTHER" id="PTHR31269:SF22">
    <property type="entry name" value="OS01G0247700 PROTEIN"/>
    <property type="match status" value="1"/>
</dbReference>
<evidence type="ECO:0000313" key="13">
    <source>
        <dbReference type="EMBL" id="KAF9615449.1"/>
    </source>
</evidence>
<keyword evidence="5" id="KW-0813">Transport</keyword>
<evidence type="ECO:0000256" key="5">
    <source>
        <dbReference type="ARBA" id="ARBA00022448"/>
    </source>
</evidence>
<dbReference type="GO" id="GO:0008308">
    <property type="term" value="F:voltage-gated monoatomic anion channel activity"/>
    <property type="evidence" value="ECO:0007669"/>
    <property type="project" value="InterPro"/>
</dbReference>
<dbReference type="GO" id="GO:0005886">
    <property type="term" value="C:plasma membrane"/>
    <property type="evidence" value="ECO:0007669"/>
    <property type="project" value="UniProtKB-SubCell"/>
</dbReference>
<evidence type="ECO:0000256" key="10">
    <source>
        <dbReference type="ARBA" id="ARBA00023136"/>
    </source>
</evidence>
<evidence type="ECO:0000256" key="12">
    <source>
        <dbReference type="SAM" id="Phobius"/>
    </source>
</evidence>
<comment type="function">
    <text evidence="11">Slow, weak voltage-dependent S-type anion efflux channel involved in maintenance of anion homeostasis.</text>
</comment>
<comment type="subcellular location">
    <subcellularLocation>
        <location evidence="2">Cell membrane</location>
    </subcellularLocation>
    <subcellularLocation>
        <location evidence="1">Endomembrane system</location>
        <topology evidence="1">Multi-pass membrane protein</topology>
    </subcellularLocation>
</comment>
<dbReference type="FunFam" id="1.50.10.150:FF:000003">
    <property type="entry name" value="S-type anion channel SLAH1"/>
    <property type="match status" value="1"/>
</dbReference>
<keyword evidence="7 12" id="KW-0812">Transmembrane</keyword>
<dbReference type="InterPro" id="IPR004695">
    <property type="entry name" value="SLAC1/Mae1/Ssu1/TehA"/>
</dbReference>
<dbReference type="AlphaFoldDB" id="A0A835IE33"/>
<sequence>MTDNKQPQTSIELVIDSSINANQTPPQLTINNQKQCLLSILTRLHAGYFRISFALCSQALLWKSLGEPSDNPHAMRRLLQTVPSTAFVLVWSLALMAQVLLSLLYTLRCLLYFRNVQAEFLHHVGVNYLFAPWISWLLLLQSAPFLTPKSNYYLFLWWVFVLPVVALDVKIYGQWFTKGKRLLFSVANPTSQLSVIGNLLAARAAADMGWKESAIYFFSLGMAHYLVLFVTLYQRFSGSDKLPAMLRPVFFLFFAAPSMASLTWNSISGTCDTPSKLLFFLSLFIFASLISRPCLFKKSMKKFNVAWWAYSFPLTVLALASAEYAQEVRSSIANGLMLLLSALSVLVLLGLLLFTALNTNILLSKDDPFLSVNDI</sequence>
<evidence type="ECO:0000256" key="9">
    <source>
        <dbReference type="ARBA" id="ARBA00023065"/>
    </source>
</evidence>
<feature type="transmembrane region" description="Helical" evidence="12">
    <location>
        <begin position="277"/>
        <end position="295"/>
    </location>
</feature>
<dbReference type="OrthoDB" id="1867618at2759"/>
<dbReference type="InterPro" id="IPR030183">
    <property type="entry name" value="SLAC/SLAH"/>
</dbReference>
<name>A0A835IE33_9MAGN</name>
<feature type="transmembrane region" description="Helical" evidence="12">
    <location>
        <begin position="85"/>
        <end position="107"/>
    </location>
</feature>
<comment type="subunit">
    <text evidence="4">Homotrimer.</text>
</comment>
<evidence type="ECO:0000256" key="1">
    <source>
        <dbReference type="ARBA" id="ARBA00004127"/>
    </source>
</evidence>
<evidence type="ECO:0008006" key="15">
    <source>
        <dbReference type="Google" id="ProtNLM"/>
    </source>
</evidence>
<dbReference type="Proteomes" id="UP000631114">
    <property type="component" value="Unassembled WGS sequence"/>
</dbReference>
<comment type="caution">
    <text evidence="13">The sequence shown here is derived from an EMBL/GenBank/DDBJ whole genome shotgun (WGS) entry which is preliminary data.</text>
</comment>
<feature type="transmembrane region" description="Helical" evidence="12">
    <location>
        <begin position="332"/>
        <end position="357"/>
    </location>
</feature>